<dbReference type="Ensembl" id="ENSCCNT00000016765.1">
    <property type="protein sequence ID" value="ENSCCNP00000012772.1"/>
    <property type="gene ID" value="ENSCCNG00000013260.1"/>
</dbReference>
<keyword evidence="2 3" id="KW-0416">Keratin</keyword>
<dbReference type="GO" id="GO:0045095">
    <property type="term" value="C:keratin filament"/>
    <property type="evidence" value="ECO:0007669"/>
    <property type="project" value="UniProtKB-UniRule"/>
</dbReference>
<dbReference type="GO" id="GO:0005829">
    <property type="term" value="C:cytosol"/>
    <property type="evidence" value="ECO:0007669"/>
    <property type="project" value="UniProtKB-ARBA"/>
</dbReference>
<dbReference type="Pfam" id="PF05287">
    <property type="entry name" value="PMG"/>
    <property type="match status" value="1"/>
</dbReference>
<dbReference type="AlphaFoldDB" id="A0A8C0WPC4"/>
<evidence type="ECO:0000256" key="1">
    <source>
        <dbReference type="ARBA" id="ARBA00003327"/>
    </source>
</evidence>
<dbReference type="InterPro" id="IPR007951">
    <property type="entry name" value="KRTAP_PMG"/>
</dbReference>
<protein>
    <recommendedName>
        <fullName evidence="3">Keratin-associated protein</fullName>
    </recommendedName>
</protein>
<name>A0A8C0WPC4_CASCN</name>
<evidence type="ECO:0000313" key="4">
    <source>
        <dbReference type="Ensembl" id="ENSCCNP00000012772.1"/>
    </source>
</evidence>
<organism evidence="4">
    <name type="scientific">Castor canadensis</name>
    <name type="common">American beaver</name>
    <dbReference type="NCBI Taxonomy" id="51338"/>
    <lineage>
        <taxon>Eukaryota</taxon>
        <taxon>Metazoa</taxon>
        <taxon>Chordata</taxon>
        <taxon>Craniata</taxon>
        <taxon>Vertebrata</taxon>
        <taxon>Euteleostomi</taxon>
        <taxon>Mammalia</taxon>
        <taxon>Eutheria</taxon>
        <taxon>Euarchontoglires</taxon>
        <taxon>Glires</taxon>
        <taxon>Rodentia</taxon>
        <taxon>Castorimorpha</taxon>
        <taxon>Castoridae</taxon>
        <taxon>Castor</taxon>
    </lineage>
</organism>
<gene>
    <name evidence="4" type="primary">LOC109676259</name>
</gene>
<evidence type="ECO:0000256" key="3">
    <source>
        <dbReference type="RuleBase" id="RU369044"/>
    </source>
</evidence>
<sequence>MSYSCCSGSFSSRSLRGCLPLSGSFCGSSYPSNLVYSTNLCSPSPCQLGSSVLSGCHETCGKPTSFLASCVVSSPYQRSYYYPRSSLFCSPRQKTCTGSVGFRSSSCRSLGYGSRSSCSLGSGSSRCYSRGCGSGGFRSLNYGLYGYPYLSYGSRFCHPTYLVSRSCQSSWYRPSCGSASTC</sequence>
<comment type="similarity">
    <text evidence="3">Belongs to the PMG family.</text>
</comment>
<proteinExistence type="inferred from homology"/>
<reference evidence="4" key="1">
    <citation type="submission" date="2023-09" db="UniProtKB">
        <authorList>
            <consortium name="Ensembl"/>
        </authorList>
    </citation>
    <scope>IDENTIFICATION</scope>
</reference>
<comment type="subunit">
    <text evidence="3">Interacts with hair keratins.</text>
</comment>
<comment type="function">
    <text evidence="1 3">In the hair cortex, hair keratin intermediate filaments are embedded in an interfilamentous matrix, consisting of hair keratin-associated proteins (KRTAP), which are essential for the formation of a rigid and resistant hair shaft through their extensive disulfide bond cross-linking with abundant cysteine residues of hair keratins. The matrix proteins include the high-sulfur and high-glycine-tyrosine keratins.</text>
</comment>
<accession>A0A8C0WPC4</accession>
<evidence type="ECO:0000256" key="2">
    <source>
        <dbReference type="ARBA" id="ARBA00022744"/>
    </source>
</evidence>